<evidence type="ECO:0000256" key="1">
    <source>
        <dbReference type="SAM" id="MobiDB-lite"/>
    </source>
</evidence>
<evidence type="ECO:0000256" key="2">
    <source>
        <dbReference type="SAM" id="Phobius"/>
    </source>
</evidence>
<accession>A0A3D9H6T4</accession>
<evidence type="ECO:0000313" key="3">
    <source>
        <dbReference type="EMBL" id="RED44861.1"/>
    </source>
</evidence>
<feature type="transmembrane region" description="Helical" evidence="2">
    <location>
        <begin position="21"/>
        <end position="41"/>
    </location>
</feature>
<dbReference type="EMBL" id="QRDW01000013">
    <property type="protein sequence ID" value="RED44861.1"/>
    <property type="molecule type" value="Genomic_DNA"/>
</dbReference>
<keyword evidence="2" id="KW-1133">Transmembrane helix</keyword>
<protein>
    <recommendedName>
        <fullName evidence="5">Tetratricopeptide repeat protein</fullName>
    </recommendedName>
</protein>
<keyword evidence="2" id="KW-0472">Membrane</keyword>
<dbReference type="RefSeq" id="WP_115938871.1">
    <property type="nucleotide sequence ID" value="NZ_QRDW01000013.1"/>
</dbReference>
<comment type="caution">
    <text evidence="3">The sequence shown here is derived from an EMBL/GenBank/DDBJ whole genome shotgun (WGS) entry which is preliminary data.</text>
</comment>
<reference evidence="3 4" key="1">
    <citation type="submission" date="2018-07" db="EMBL/GenBank/DDBJ databases">
        <title>Genomic Encyclopedia of Type Strains, Phase III (KMG-III): the genomes of soil and plant-associated and newly described type strains.</title>
        <authorList>
            <person name="Whitman W."/>
        </authorList>
    </citation>
    <scope>NUCLEOTIDE SEQUENCE [LARGE SCALE GENOMIC DNA]</scope>
    <source>
        <strain evidence="3 4">CECT 8488</strain>
    </source>
</reference>
<feature type="compositionally biased region" description="Polar residues" evidence="1">
    <location>
        <begin position="69"/>
        <end position="82"/>
    </location>
</feature>
<gene>
    <name evidence="3" type="ORF">DFP90_11366</name>
</gene>
<feature type="region of interest" description="Disordered" evidence="1">
    <location>
        <begin position="52"/>
        <end position="86"/>
    </location>
</feature>
<dbReference type="Proteomes" id="UP000256845">
    <property type="component" value="Unassembled WGS sequence"/>
</dbReference>
<sequence>MLEEKLKSARKESTSNTYKMVVIGAAFLFLVSAVLIVATLWPQAPEDASQSVAAEVTSPATGGVAPSGVENTPSASGQNTAADNEADREAFKTALARFNDEIEPAMEQSGLARWDPAGYEAVSKGKKQALDRFGRGEYKPALTQLAAASKQAETLMAAQKDAFVSAFQQAFDAYREDAYEKAALMIGKALQIYPHSPEASALAQKIETLPEILDLINQAEIARIENKLEKEAALLQAVLELDPDRHEQSNRLEDVVKILRDQRFAAHISNGLAAVERRDARTARDRLAQAAQLKPDSPEINLLGAKITALEKQLRLEAALANYESSSGKDDWQSAYDALAAVKSENPNNKDVLEGLQLAGKINDSSRALEQLITQEERLSSAKVRDQAEKALFDASIVAPFSPRLRDMAILLEDLVGKYQREIPVLVTSDNLTDIIVVGVGKVGKTTSREINLKPGSYVFEGRRQGFKSKRVELKIPAAASDSAITVICDEPI</sequence>
<dbReference type="InterPro" id="IPR011990">
    <property type="entry name" value="TPR-like_helical_dom_sf"/>
</dbReference>
<keyword evidence="4" id="KW-1185">Reference proteome</keyword>
<name>A0A3D9H6T4_9PROT</name>
<dbReference type="AlphaFoldDB" id="A0A3D9H6T4"/>
<dbReference type="SUPFAM" id="SSF48452">
    <property type="entry name" value="TPR-like"/>
    <property type="match status" value="1"/>
</dbReference>
<keyword evidence="2" id="KW-0812">Transmembrane</keyword>
<organism evidence="3 4">
    <name type="scientific">Aestuariispira insulae</name>
    <dbReference type="NCBI Taxonomy" id="1461337"/>
    <lineage>
        <taxon>Bacteria</taxon>
        <taxon>Pseudomonadati</taxon>
        <taxon>Pseudomonadota</taxon>
        <taxon>Alphaproteobacteria</taxon>
        <taxon>Rhodospirillales</taxon>
        <taxon>Kiloniellaceae</taxon>
        <taxon>Aestuariispira</taxon>
    </lineage>
</organism>
<evidence type="ECO:0008006" key="5">
    <source>
        <dbReference type="Google" id="ProtNLM"/>
    </source>
</evidence>
<dbReference type="OrthoDB" id="6286134at2"/>
<dbReference type="Gene3D" id="1.25.40.10">
    <property type="entry name" value="Tetratricopeptide repeat domain"/>
    <property type="match status" value="1"/>
</dbReference>
<evidence type="ECO:0000313" key="4">
    <source>
        <dbReference type="Proteomes" id="UP000256845"/>
    </source>
</evidence>
<proteinExistence type="predicted"/>